<comment type="similarity">
    <text evidence="1">Belongs to the short-chain dehydrogenases/reductases (SDR) family.</text>
</comment>
<evidence type="ECO:0000313" key="4">
    <source>
        <dbReference type="Proteomes" id="UP000490800"/>
    </source>
</evidence>
<dbReference type="AlphaFoldDB" id="A0A7X3FNM4"/>
<dbReference type="InterPro" id="IPR002347">
    <property type="entry name" value="SDR_fam"/>
</dbReference>
<evidence type="ECO:0000313" key="3">
    <source>
        <dbReference type="EMBL" id="MVP02432.1"/>
    </source>
</evidence>
<comment type="caution">
    <text evidence="3">The sequence shown here is derived from an EMBL/GenBank/DDBJ whole genome shotgun (WGS) entry which is preliminary data.</text>
</comment>
<dbReference type="PANTHER" id="PTHR43477:SF1">
    <property type="entry name" value="DIHYDROANTICAPSIN 7-DEHYDROGENASE"/>
    <property type="match status" value="1"/>
</dbReference>
<proteinExistence type="inferred from homology"/>
<name>A0A7X3FNM4_9BACL</name>
<protein>
    <submittedName>
        <fullName evidence="3">SDR family oxidoreductase</fullName>
    </submittedName>
</protein>
<dbReference type="PRINTS" id="PR00081">
    <property type="entry name" value="GDHRDH"/>
</dbReference>
<dbReference type="CDD" id="cd05233">
    <property type="entry name" value="SDR_c"/>
    <property type="match status" value="1"/>
</dbReference>
<dbReference type="Pfam" id="PF13561">
    <property type="entry name" value="adh_short_C2"/>
    <property type="match status" value="1"/>
</dbReference>
<dbReference type="Proteomes" id="UP000490800">
    <property type="component" value="Unassembled WGS sequence"/>
</dbReference>
<accession>A0A7X3FNM4</accession>
<keyword evidence="4" id="KW-1185">Reference proteome</keyword>
<dbReference type="InterPro" id="IPR036291">
    <property type="entry name" value="NAD(P)-bd_dom_sf"/>
</dbReference>
<evidence type="ECO:0000256" key="1">
    <source>
        <dbReference type="ARBA" id="ARBA00006484"/>
    </source>
</evidence>
<dbReference type="NCBIfam" id="NF005449">
    <property type="entry name" value="PRK07041.1"/>
    <property type="match status" value="1"/>
</dbReference>
<gene>
    <name evidence="3" type="ORF">EDM21_23395</name>
</gene>
<dbReference type="InterPro" id="IPR051122">
    <property type="entry name" value="SDR_DHRS6-like"/>
</dbReference>
<reference evidence="3 4" key="1">
    <citation type="journal article" date="2019" name="Microorganisms">
        <title>Paenibacillus lutrae sp. nov., A Chitinolytic Species Isolated from A River Otter in Castril Natural Park, Granada, Spain.</title>
        <authorList>
            <person name="Rodriguez M."/>
            <person name="Reina J.C."/>
            <person name="Bejar V."/>
            <person name="Llamas I."/>
        </authorList>
    </citation>
    <scope>NUCLEOTIDE SEQUENCE [LARGE SCALE GENOMIC DNA]</scope>
    <source>
        <strain evidence="3 4">N10</strain>
    </source>
</reference>
<dbReference type="PANTHER" id="PTHR43477">
    <property type="entry name" value="DIHYDROANTICAPSIN 7-DEHYDROGENASE"/>
    <property type="match status" value="1"/>
</dbReference>
<organism evidence="3 4">
    <name type="scientific">Paenibacillus lutrae</name>
    <dbReference type="NCBI Taxonomy" id="2078573"/>
    <lineage>
        <taxon>Bacteria</taxon>
        <taxon>Bacillati</taxon>
        <taxon>Bacillota</taxon>
        <taxon>Bacilli</taxon>
        <taxon>Bacillales</taxon>
        <taxon>Paenibacillaceae</taxon>
        <taxon>Paenibacillus</taxon>
    </lineage>
</organism>
<evidence type="ECO:0000256" key="2">
    <source>
        <dbReference type="ARBA" id="ARBA00023002"/>
    </source>
</evidence>
<dbReference type="RefSeq" id="WP_157338790.1">
    <property type="nucleotide sequence ID" value="NZ_RHLK01000024.1"/>
</dbReference>
<dbReference type="GO" id="GO:0016491">
    <property type="term" value="F:oxidoreductase activity"/>
    <property type="evidence" value="ECO:0007669"/>
    <property type="project" value="UniProtKB-KW"/>
</dbReference>
<dbReference type="SUPFAM" id="SSF51735">
    <property type="entry name" value="NAD(P)-binding Rossmann-fold domains"/>
    <property type="match status" value="1"/>
</dbReference>
<dbReference type="OrthoDB" id="9806974at2"/>
<dbReference type="Gene3D" id="3.40.50.720">
    <property type="entry name" value="NAD(P)-binding Rossmann-like Domain"/>
    <property type="match status" value="1"/>
</dbReference>
<dbReference type="EMBL" id="RHLK01000024">
    <property type="protein sequence ID" value="MVP02432.1"/>
    <property type="molecule type" value="Genomic_DNA"/>
</dbReference>
<sequence>MLTDKIIVIIGGSSGIGYAAARMAYASGAQVVIAGRSQEKLQAAAGGIGSGIRTFAVEIANEASVEGLFNQFSHVDHLFITASDVVLGPILDTDSSRLQSTMDSRFWGSYYAAKHAAPRMGPGGSITFMSGTASQRPSPGGAVAAASGAAVESLARTLALELAPIRVNTISAGAVDTPLLDVFFGEQRAAVVENLTHTLPVRRMGAPEDVAEAALYLMNNAYTTGTVLSVDGGIVLI</sequence>
<keyword evidence="2" id="KW-0560">Oxidoreductase</keyword>